<accession>K0S3L6</accession>
<sequence>MLKPPLVPADVRHGSPPPHQLFLRNGVVKSTSSLDFDITFASTKADVVNADADAALLWSRTNTMVRQMPASGKVTNKSGSPPLTAQCMNADHGRSWMEELDSPYHRCSGRADRARQGTVAALQIRRETYPRGEV</sequence>
<keyword evidence="2" id="KW-1185">Reference proteome</keyword>
<reference evidence="1 2" key="1">
    <citation type="journal article" date="2012" name="Genome Biol.">
        <title>Genome and low-iron response of an oceanic diatom adapted to chronic iron limitation.</title>
        <authorList>
            <person name="Lommer M."/>
            <person name="Specht M."/>
            <person name="Roy A.S."/>
            <person name="Kraemer L."/>
            <person name="Andreson R."/>
            <person name="Gutowska M.A."/>
            <person name="Wolf J."/>
            <person name="Bergner S.V."/>
            <person name="Schilhabel M.B."/>
            <person name="Klostermeier U.C."/>
            <person name="Beiko R.G."/>
            <person name="Rosenstiel P."/>
            <person name="Hippler M."/>
            <person name="Laroche J."/>
        </authorList>
    </citation>
    <scope>NUCLEOTIDE SEQUENCE [LARGE SCALE GENOMIC DNA]</scope>
    <source>
        <strain evidence="1 2">CCMP1005</strain>
    </source>
</reference>
<evidence type="ECO:0000313" key="2">
    <source>
        <dbReference type="Proteomes" id="UP000266841"/>
    </source>
</evidence>
<dbReference type="AlphaFoldDB" id="K0S3L6"/>
<dbReference type="eggNOG" id="ENOG502R8Y1">
    <property type="taxonomic scope" value="Eukaryota"/>
</dbReference>
<protein>
    <submittedName>
        <fullName evidence="1">Uncharacterized protein</fullName>
    </submittedName>
</protein>
<organism evidence="1 2">
    <name type="scientific">Thalassiosira oceanica</name>
    <name type="common">Marine diatom</name>
    <dbReference type="NCBI Taxonomy" id="159749"/>
    <lineage>
        <taxon>Eukaryota</taxon>
        <taxon>Sar</taxon>
        <taxon>Stramenopiles</taxon>
        <taxon>Ochrophyta</taxon>
        <taxon>Bacillariophyta</taxon>
        <taxon>Coscinodiscophyceae</taxon>
        <taxon>Thalassiosirophycidae</taxon>
        <taxon>Thalassiosirales</taxon>
        <taxon>Thalassiosiraceae</taxon>
        <taxon>Thalassiosira</taxon>
    </lineage>
</organism>
<name>K0S3L6_THAOC</name>
<dbReference type="EMBL" id="AGNL01022889">
    <property type="protein sequence ID" value="EJK59454.1"/>
    <property type="molecule type" value="Genomic_DNA"/>
</dbReference>
<evidence type="ECO:0000313" key="1">
    <source>
        <dbReference type="EMBL" id="EJK59454.1"/>
    </source>
</evidence>
<gene>
    <name evidence="1" type="ORF">THAOC_20323</name>
</gene>
<comment type="caution">
    <text evidence="1">The sequence shown here is derived from an EMBL/GenBank/DDBJ whole genome shotgun (WGS) entry which is preliminary data.</text>
</comment>
<dbReference type="Proteomes" id="UP000266841">
    <property type="component" value="Unassembled WGS sequence"/>
</dbReference>
<proteinExistence type="predicted"/>